<comment type="caution">
    <text evidence="1">The sequence shown here is derived from an EMBL/GenBank/DDBJ whole genome shotgun (WGS) entry which is preliminary data.</text>
</comment>
<dbReference type="PANTHER" id="PTHR42280">
    <property type="entry name" value="CITG FAMILY PROTEIN"/>
    <property type="match status" value="1"/>
</dbReference>
<dbReference type="GO" id="GO:0046917">
    <property type="term" value="F:triphosphoribosyl-dephospho-CoA synthase activity"/>
    <property type="evidence" value="ECO:0007669"/>
    <property type="project" value="InterPro"/>
</dbReference>
<organism evidence="1">
    <name type="scientific">mine drainage metagenome</name>
    <dbReference type="NCBI Taxonomy" id="410659"/>
    <lineage>
        <taxon>unclassified sequences</taxon>
        <taxon>metagenomes</taxon>
        <taxon>ecological metagenomes</taxon>
    </lineage>
</organism>
<dbReference type="GO" id="GO:0005524">
    <property type="term" value="F:ATP binding"/>
    <property type="evidence" value="ECO:0007669"/>
    <property type="project" value="InterPro"/>
</dbReference>
<gene>
    <name evidence="1" type="ORF">GALL_368640</name>
</gene>
<reference evidence="1" key="1">
    <citation type="submission" date="2016-10" db="EMBL/GenBank/DDBJ databases">
        <title>Sequence of Gallionella enrichment culture.</title>
        <authorList>
            <person name="Poehlein A."/>
            <person name="Muehling M."/>
            <person name="Daniel R."/>
        </authorList>
    </citation>
    <scope>NUCLEOTIDE SEQUENCE</scope>
</reference>
<dbReference type="PANTHER" id="PTHR42280:SF1">
    <property type="entry name" value="CITG FAMILY PROTEIN"/>
    <property type="match status" value="1"/>
</dbReference>
<dbReference type="Gene3D" id="1.10.4200.10">
    <property type="entry name" value="Triphosphoribosyl-dephospho-CoA protein"/>
    <property type="match status" value="1"/>
</dbReference>
<name>A0A1J5QDV1_9ZZZZ</name>
<dbReference type="Pfam" id="PF01874">
    <property type="entry name" value="CitG"/>
    <property type="match status" value="1"/>
</dbReference>
<evidence type="ECO:0000313" key="1">
    <source>
        <dbReference type="EMBL" id="OIQ81362.1"/>
    </source>
</evidence>
<accession>A0A1J5QDV1</accession>
<proteinExistence type="predicted"/>
<dbReference type="AlphaFoldDB" id="A0A1J5QDV1"/>
<keyword evidence="1" id="KW-0808">Transferase</keyword>
<sequence>MSAVTAATLAAAFESACLSELEAIKPGNVHIFADGHGMAVQDFVNSAAAASAVIAQPGLAVGQRILAAVEASWDAAGCNTNLGIVLLCAPLLHAALNESLPTLQERLRRTLRALTVTDAAQACRAIVRASPAGLGDSARHDVRQPPDVTLLELMHEAQQRDRIAWQYAHDFADVFEFGARRYRETLLRWERPAWATASVYLGFLARFPDTHVERKHGAGRAQQLRACAEVHDRALLALDNPKRYLPALLDFDAELKAGGINPGTSADLVVASLLVVALENMMTGRALS</sequence>
<protein>
    <submittedName>
        <fullName evidence="1">ATP:dephospho-CoA triphosphoribosyl transferase</fullName>
    </submittedName>
</protein>
<dbReference type="EMBL" id="MLJW01000933">
    <property type="protein sequence ID" value="OIQ81362.1"/>
    <property type="molecule type" value="Genomic_DNA"/>
</dbReference>
<dbReference type="InterPro" id="IPR002736">
    <property type="entry name" value="CitG"/>
</dbReference>